<evidence type="ECO:0000313" key="2">
    <source>
        <dbReference type="EMBL" id="EFB70740.1"/>
    </source>
</evidence>
<evidence type="ECO:0000256" key="1">
    <source>
        <dbReference type="SAM" id="Phobius"/>
    </source>
</evidence>
<keyword evidence="1" id="KW-0472">Membrane</keyword>
<protein>
    <submittedName>
        <fullName evidence="2">Uncharacterized protein</fullName>
    </submittedName>
</protein>
<proteinExistence type="predicted"/>
<comment type="caution">
    <text evidence="2">The sequence shown here is derived from an EMBL/GenBank/DDBJ whole genome shotgun (WGS) entry which is preliminary data.</text>
</comment>
<keyword evidence="3" id="KW-1185">Reference proteome</keyword>
<dbReference type="EMBL" id="ABXV02000051">
    <property type="protein sequence ID" value="EFB70740.1"/>
    <property type="molecule type" value="Genomic_DNA"/>
</dbReference>
<dbReference type="HOGENOM" id="CLU_2957044_0_0_6"/>
<dbReference type="Proteomes" id="UP000005512">
    <property type="component" value="Unassembled WGS sequence"/>
</dbReference>
<name>D1P7K0_9GAMM</name>
<sequence length="59" mass="6784">MQNTAPICFETFILSSLFFAIQYVEDKLNPKSEMTKHMDIIDIDNINNPNPSILNVLLK</sequence>
<organism evidence="2 3">
    <name type="scientific">Providencia rustigianii DSM 4541</name>
    <dbReference type="NCBI Taxonomy" id="500637"/>
    <lineage>
        <taxon>Bacteria</taxon>
        <taxon>Pseudomonadati</taxon>
        <taxon>Pseudomonadota</taxon>
        <taxon>Gammaproteobacteria</taxon>
        <taxon>Enterobacterales</taxon>
        <taxon>Morganellaceae</taxon>
        <taxon>Providencia</taxon>
    </lineage>
</organism>
<dbReference type="AlphaFoldDB" id="D1P7K0"/>
<dbReference type="STRING" id="500637.PROVRUST_08221"/>
<keyword evidence="1" id="KW-1133">Transmembrane helix</keyword>
<accession>D1P7K0</accession>
<feature type="transmembrane region" description="Helical" evidence="1">
    <location>
        <begin position="7"/>
        <end position="24"/>
    </location>
</feature>
<gene>
    <name evidence="2" type="ORF">PROVRUST_08221</name>
</gene>
<evidence type="ECO:0000313" key="3">
    <source>
        <dbReference type="Proteomes" id="UP000005512"/>
    </source>
</evidence>
<reference evidence="2" key="1">
    <citation type="submission" date="2009-12" db="EMBL/GenBank/DDBJ databases">
        <authorList>
            <person name="Weinstock G."/>
            <person name="Sodergren E."/>
            <person name="Clifton S."/>
            <person name="Fulton L."/>
            <person name="Fulton B."/>
            <person name="Courtney L."/>
            <person name="Fronick C."/>
            <person name="Harrison M."/>
            <person name="Strong C."/>
            <person name="Farmer C."/>
            <person name="Delahaunty K."/>
            <person name="Markovic C."/>
            <person name="Hall O."/>
            <person name="Minx P."/>
            <person name="Tomlinson C."/>
            <person name="Mitreva M."/>
            <person name="Nelson J."/>
            <person name="Hou S."/>
            <person name="Wollam A."/>
            <person name="Pepin K.H."/>
            <person name="Johnson M."/>
            <person name="Bhonagiri V."/>
            <person name="Nash W.E."/>
            <person name="Warren W."/>
            <person name="Chinwalla A."/>
            <person name="Mardis E.R."/>
            <person name="Wilson R.K."/>
        </authorList>
    </citation>
    <scope>NUCLEOTIDE SEQUENCE [LARGE SCALE GENOMIC DNA]</scope>
    <source>
        <strain evidence="2">DSM 4541</strain>
    </source>
</reference>
<keyword evidence="1" id="KW-0812">Transmembrane</keyword>